<sequence length="297" mass="33596">MNKTITLREALRLTLLNHHPKPVIALHEFNAYLYRLYRDKTFEGSRIGKIQSAEPDARVLADSISVMLEQGILSPVIPGYIWQISNRDKATAQQIVCDLTPWSHLAYLSAMEWHGITDRIPHVLHIIQAPLSTARKQQLLQLKGLFPGLKNEQPLLVRGFTPCEKIDGKELLQHTHRNYKPRTELHASGGIRVSTLGETFLDMLREPELCGGYMHVQDVFQEYAAEHLPVIVKTVDKTGTGIDKARTGYLLEEVCGLTHRTIDSWKAGVQRGGSRKLVASNPYKNIYSEVWCISINN</sequence>
<protein>
    <submittedName>
        <fullName evidence="1">Uncharacterized protein</fullName>
    </submittedName>
</protein>
<dbReference type="AlphaFoldDB" id="A0A5Y2S8U0"/>
<name>A0A5Y2S8U0_SALER</name>
<reference evidence="1" key="1">
    <citation type="submission" date="2019-07" db="EMBL/GenBank/DDBJ databases">
        <authorList>
            <person name="Ashton P.M."/>
            <person name="Dallman T."/>
            <person name="Nair S."/>
            <person name="De Pinna E."/>
            <person name="Peters T."/>
            <person name="Grant K."/>
        </authorList>
    </citation>
    <scope>NUCLEOTIDE SEQUENCE [LARGE SCALE GENOMIC DNA]</scope>
    <source>
        <strain evidence="1">107213</strain>
    </source>
</reference>
<comment type="caution">
    <text evidence="1">The sequence shown here is derived from an EMBL/GenBank/DDBJ whole genome shotgun (WGS) entry which is preliminary data.</text>
</comment>
<organism evidence="1">
    <name type="scientific">Salmonella enterica subsp. salamae</name>
    <dbReference type="NCBI Taxonomy" id="59202"/>
    <lineage>
        <taxon>Bacteria</taxon>
        <taxon>Pseudomonadati</taxon>
        <taxon>Pseudomonadota</taxon>
        <taxon>Gammaproteobacteria</taxon>
        <taxon>Enterobacterales</taxon>
        <taxon>Enterobacteriaceae</taxon>
        <taxon>Salmonella</taxon>
    </lineage>
</organism>
<proteinExistence type="predicted"/>
<dbReference type="Proteomes" id="UP000839746">
    <property type="component" value="Unassembled WGS sequence"/>
</dbReference>
<evidence type="ECO:0000313" key="1">
    <source>
        <dbReference type="EMBL" id="ECF6053991.1"/>
    </source>
</evidence>
<accession>A0A5Y2S8U0</accession>
<gene>
    <name evidence="1" type="ORF">FNN84_22805</name>
</gene>
<dbReference type="EMBL" id="AAILSQ010000038">
    <property type="protein sequence ID" value="ECF6053991.1"/>
    <property type="molecule type" value="Genomic_DNA"/>
</dbReference>